<keyword evidence="4" id="KW-0695">RNA-directed DNA polymerase</keyword>
<dbReference type="GO" id="GO:0003964">
    <property type="term" value="F:RNA-directed DNA polymerase activity"/>
    <property type="evidence" value="ECO:0007669"/>
    <property type="project" value="UniProtKB-KW"/>
</dbReference>
<evidence type="ECO:0000313" key="4">
    <source>
        <dbReference type="EMBL" id="GJS77476.1"/>
    </source>
</evidence>
<reference evidence="4" key="2">
    <citation type="submission" date="2022-01" db="EMBL/GenBank/DDBJ databases">
        <authorList>
            <person name="Yamashiro T."/>
            <person name="Shiraishi A."/>
            <person name="Satake H."/>
            <person name="Nakayama K."/>
        </authorList>
    </citation>
    <scope>NUCLEOTIDE SEQUENCE</scope>
</reference>
<proteinExistence type="predicted"/>
<evidence type="ECO:0000259" key="3">
    <source>
        <dbReference type="PROSITE" id="PS50102"/>
    </source>
</evidence>
<organism evidence="4 5">
    <name type="scientific">Tanacetum coccineum</name>
    <dbReference type="NCBI Taxonomy" id="301880"/>
    <lineage>
        <taxon>Eukaryota</taxon>
        <taxon>Viridiplantae</taxon>
        <taxon>Streptophyta</taxon>
        <taxon>Embryophyta</taxon>
        <taxon>Tracheophyta</taxon>
        <taxon>Spermatophyta</taxon>
        <taxon>Magnoliopsida</taxon>
        <taxon>eudicotyledons</taxon>
        <taxon>Gunneridae</taxon>
        <taxon>Pentapetalae</taxon>
        <taxon>asterids</taxon>
        <taxon>campanulids</taxon>
        <taxon>Asterales</taxon>
        <taxon>Asteraceae</taxon>
        <taxon>Asteroideae</taxon>
        <taxon>Anthemideae</taxon>
        <taxon>Anthemidinae</taxon>
        <taxon>Tanacetum</taxon>
    </lineage>
</organism>
<keyword evidence="4" id="KW-0808">Transferase</keyword>
<keyword evidence="5" id="KW-1185">Reference proteome</keyword>
<dbReference type="InterPro" id="IPR000504">
    <property type="entry name" value="RRM_dom"/>
</dbReference>
<accession>A0ABQ4YKH9</accession>
<evidence type="ECO:0000256" key="1">
    <source>
        <dbReference type="PROSITE-ProRule" id="PRU00176"/>
    </source>
</evidence>
<dbReference type="SUPFAM" id="SSF54928">
    <property type="entry name" value="RNA-binding domain, RBD"/>
    <property type="match status" value="1"/>
</dbReference>
<reference evidence="4" key="1">
    <citation type="journal article" date="2022" name="Int. J. Mol. Sci.">
        <title>Draft Genome of Tanacetum Coccineum: Genomic Comparison of Closely Related Tanacetum-Family Plants.</title>
        <authorList>
            <person name="Yamashiro T."/>
            <person name="Shiraishi A."/>
            <person name="Nakayama K."/>
            <person name="Satake H."/>
        </authorList>
    </citation>
    <scope>NUCLEOTIDE SEQUENCE</scope>
</reference>
<evidence type="ECO:0000256" key="2">
    <source>
        <dbReference type="SAM" id="MobiDB-lite"/>
    </source>
</evidence>
<dbReference type="PROSITE" id="PS50102">
    <property type="entry name" value="RRM"/>
    <property type="match status" value="1"/>
</dbReference>
<feature type="region of interest" description="Disordered" evidence="2">
    <location>
        <begin position="414"/>
        <end position="478"/>
    </location>
</feature>
<keyword evidence="1" id="KW-0694">RNA-binding</keyword>
<comment type="caution">
    <text evidence="4">The sequence shown here is derived from an EMBL/GenBank/DDBJ whole genome shotgun (WGS) entry which is preliminary data.</text>
</comment>
<keyword evidence="4" id="KW-0548">Nucleotidyltransferase</keyword>
<sequence>MGKQFVNTDQNGWTWITRNKKSKPIGNPYHKDLENIATSFYVTNIPPALTSKGLWNVCASYGRLVDAFIANKLSKGGKRFGFIKFLGVKDANSIVNSMSNIWIGSFHLYITLALNQHPNTKTLAPKYTQSQPKPTNAFTTANNHNAFPSLNNIATNNKPPEIKTHQPKPSYSSTLKYVPISTSNETKPIQKRTITLTEQETINVENTDTILLVKLKDIDSMENMYVICRNEGFLDLNIHHVGGYWIWIQFPSSMSCSKFQENESLKRLYSIKRAPMPNFKIDERILWIEVSGLPLCAWGSMAYKKIASSFGKFLFFEKEESTALSSGRLCISTKSHQLISETVQVDIKNESFEVSVQEIGSWSTKIKDDYNDISSNHDLKEVDHVSESNDEQPIDDFEILQTKLNNMDEQAFDNELGTEGDKKDGENRYSIDSPKKKMEEDTNFNSTNSETKDNSSDLSRPPGFEFMKKSFSSSSNCSTSFARRRKNDIKGFSLLSELNQIIDVGSSLGYDVRGCKKTLNKMIKGIGIHMVDK</sequence>
<dbReference type="Gene3D" id="3.30.70.330">
    <property type="match status" value="1"/>
</dbReference>
<feature type="domain" description="RRM" evidence="3">
    <location>
        <begin position="38"/>
        <end position="115"/>
    </location>
</feature>
<dbReference type="EMBL" id="BQNB010010450">
    <property type="protein sequence ID" value="GJS77476.1"/>
    <property type="molecule type" value="Genomic_DNA"/>
</dbReference>
<name>A0ABQ4YKH9_9ASTR</name>
<dbReference type="SMART" id="SM00360">
    <property type="entry name" value="RRM"/>
    <property type="match status" value="1"/>
</dbReference>
<dbReference type="InterPro" id="IPR035979">
    <property type="entry name" value="RBD_domain_sf"/>
</dbReference>
<evidence type="ECO:0000313" key="5">
    <source>
        <dbReference type="Proteomes" id="UP001151760"/>
    </source>
</evidence>
<dbReference type="CDD" id="cd00590">
    <property type="entry name" value="RRM_SF"/>
    <property type="match status" value="1"/>
</dbReference>
<dbReference type="Pfam" id="PF00076">
    <property type="entry name" value="RRM_1"/>
    <property type="match status" value="1"/>
</dbReference>
<dbReference type="InterPro" id="IPR012677">
    <property type="entry name" value="Nucleotide-bd_a/b_plait_sf"/>
</dbReference>
<feature type="compositionally biased region" description="Basic and acidic residues" evidence="2">
    <location>
        <begin position="419"/>
        <end position="440"/>
    </location>
</feature>
<protein>
    <submittedName>
        <fullName evidence="4">RNA-directed DNA polymerase, eukaryota</fullName>
    </submittedName>
</protein>
<gene>
    <name evidence="4" type="ORF">Tco_0727357</name>
</gene>
<dbReference type="Proteomes" id="UP001151760">
    <property type="component" value="Unassembled WGS sequence"/>
</dbReference>